<evidence type="ECO:0000313" key="1">
    <source>
        <dbReference type="EMBL" id="CUS10758.1"/>
    </source>
</evidence>
<sequence length="80" mass="8943">MVLYQTRPSYFFYTAEYANIEGIISNFVETKSPIRIGSQTAVHNVKISLDPPLSKDCVGRCLAIVIRQSPRQLISTVPEA</sequence>
<feature type="non-terminal residue" evidence="1">
    <location>
        <position position="80"/>
    </location>
</feature>
<organism evidence="1 2">
    <name type="scientific">Tuber aestivum</name>
    <name type="common">summer truffle</name>
    <dbReference type="NCBI Taxonomy" id="59557"/>
    <lineage>
        <taxon>Eukaryota</taxon>
        <taxon>Fungi</taxon>
        <taxon>Dikarya</taxon>
        <taxon>Ascomycota</taxon>
        <taxon>Pezizomycotina</taxon>
        <taxon>Pezizomycetes</taxon>
        <taxon>Pezizales</taxon>
        <taxon>Tuberaceae</taxon>
        <taxon>Tuber</taxon>
    </lineage>
</organism>
<gene>
    <name evidence="1" type="ORF">GSTUAT00005143001</name>
</gene>
<dbReference type="Proteomes" id="UP001412239">
    <property type="component" value="Unassembled WGS sequence"/>
</dbReference>
<proteinExistence type="predicted"/>
<accession>A0A292PVU5</accession>
<evidence type="ECO:0000313" key="2">
    <source>
        <dbReference type="Proteomes" id="UP001412239"/>
    </source>
</evidence>
<dbReference type="AlphaFoldDB" id="A0A292PVU5"/>
<keyword evidence="2" id="KW-1185">Reference proteome</keyword>
<protein>
    <submittedName>
        <fullName evidence="1">Uncharacterized protein</fullName>
    </submittedName>
</protein>
<reference evidence="1" key="1">
    <citation type="submission" date="2015-10" db="EMBL/GenBank/DDBJ databases">
        <authorList>
            <person name="Regsiter A."/>
            <person name="william w."/>
        </authorList>
    </citation>
    <scope>NUCLEOTIDE SEQUENCE</scope>
    <source>
        <strain evidence="1">Montdore</strain>
    </source>
</reference>
<dbReference type="EMBL" id="LN891039">
    <property type="protein sequence ID" value="CUS10758.1"/>
    <property type="molecule type" value="Genomic_DNA"/>
</dbReference>
<name>A0A292PVU5_9PEZI</name>